<feature type="compositionally biased region" description="Basic and acidic residues" evidence="2">
    <location>
        <begin position="831"/>
        <end position="851"/>
    </location>
</feature>
<feature type="compositionally biased region" description="Polar residues" evidence="2">
    <location>
        <begin position="1614"/>
        <end position="1623"/>
    </location>
</feature>
<feature type="compositionally biased region" description="Basic and acidic residues" evidence="2">
    <location>
        <begin position="1182"/>
        <end position="1206"/>
    </location>
</feature>
<feature type="compositionally biased region" description="Basic and acidic residues" evidence="2">
    <location>
        <begin position="1750"/>
        <end position="1773"/>
    </location>
</feature>
<reference evidence="3" key="1">
    <citation type="submission" date="2020-08" db="EMBL/GenBank/DDBJ databases">
        <title>Plant Genome Project.</title>
        <authorList>
            <person name="Zhang R.-G."/>
        </authorList>
    </citation>
    <scope>NUCLEOTIDE SEQUENCE</scope>
    <source>
        <strain evidence="3">WSP0</strain>
        <tissue evidence="3">Leaf</tissue>
    </source>
</reference>
<feature type="region of interest" description="Disordered" evidence="2">
    <location>
        <begin position="825"/>
        <end position="851"/>
    </location>
</feature>
<evidence type="ECO:0000313" key="4">
    <source>
        <dbReference type="Proteomes" id="UP000823749"/>
    </source>
</evidence>
<keyword evidence="4" id="KW-1185">Reference proteome</keyword>
<feature type="compositionally biased region" description="Polar residues" evidence="2">
    <location>
        <begin position="153"/>
        <end position="180"/>
    </location>
</feature>
<feature type="compositionally biased region" description="Basic and acidic residues" evidence="2">
    <location>
        <begin position="1698"/>
        <end position="1712"/>
    </location>
</feature>
<dbReference type="Proteomes" id="UP000823749">
    <property type="component" value="Chromosome 10"/>
</dbReference>
<feature type="compositionally biased region" description="Polar residues" evidence="2">
    <location>
        <begin position="1827"/>
        <end position="1840"/>
    </location>
</feature>
<proteinExistence type="predicted"/>
<feature type="region of interest" description="Disordered" evidence="2">
    <location>
        <begin position="1663"/>
        <end position="1901"/>
    </location>
</feature>
<feature type="region of interest" description="Disordered" evidence="2">
    <location>
        <begin position="2334"/>
        <end position="2389"/>
    </location>
</feature>
<feature type="region of interest" description="Disordered" evidence="2">
    <location>
        <begin position="746"/>
        <end position="800"/>
    </location>
</feature>
<feature type="region of interest" description="Disordered" evidence="2">
    <location>
        <begin position="1421"/>
        <end position="1502"/>
    </location>
</feature>
<feature type="region of interest" description="Disordered" evidence="2">
    <location>
        <begin position="683"/>
        <end position="722"/>
    </location>
</feature>
<feature type="compositionally biased region" description="Basic and acidic residues" evidence="2">
    <location>
        <begin position="1780"/>
        <end position="1803"/>
    </location>
</feature>
<organism evidence="3 4">
    <name type="scientific">Rhododendron griersonianum</name>
    <dbReference type="NCBI Taxonomy" id="479676"/>
    <lineage>
        <taxon>Eukaryota</taxon>
        <taxon>Viridiplantae</taxon>
        <taxon>Streptophyta</taxon>
        <taxon>Embryophyta</taxon>
        <taxon>Tracheophyta</taxon>
        <taxon>Spermatophyta</taxon>
        <taxon>Magnoliopsida</taxon>
        <taxon>eudicotyledons</taxon>
        <taxon>Gunneridae</taxon>
        <taxon>Pentapetalae</taxon>
        <taxon>asterids</taxon>
        <taxon>Ericales</taxon>
        <taxon>Ericaceae</taxon>
        <taxon>Ericoideae</taxon>
        <taxon>Rhodoreae</taxon>
        <taxon>Rhododendron</taxon>
    </lineage>
</organism>
<feature type="region of interest" description="Disordered" evidence="2">
    <location>
        <begin position="59"/>
        <end position="312"/>
    </location>
</feature>
<feature type="region of interest" description="Disordered" evidence="2">
    <location>
        <begin position="1515"/>
        <end position="1549"/>
    </location>
</feature>
<feature type="region of interest" description="Disordered" evidence="2">
    <location>
        <begin position="1031"/>
        <end position="1052"/>
    </location>
</feature>
<feature type="compositionally biased region" description="Basic and acidic residues" evidence="2">
    <location>
        <begin position="772"/>
        <end position="782"/>
    </location>
</feature>
<feature type="coiled-coil region" evidence="1">
    <location>
        <begin position="1385"/>
        <end position="1412"/>
    </location>
</feature>
<feature type="compositionally biased region" description="Polar residues" evidence="2">
    <location>
        <begin position="749"/>
        <end position="758"/>
    </location>
</feature>
<gene>
    <name evidence="3" type="ORF">RHGRI_028194</name>
</gene>
<feature type="compositionally biased region" description="Basic and acidic residues" evidence="2">
    <location>
        <begin position="219"/>
        <end position="243"/>
    </location>
</feature>
<feature type="compositionally biased region" description="Polar residues" evidence="2">
    <location>
        <begin position="1352"/>
        <end position="1367"/>
    </location>
</feature>
<feature type="compositionally biased region" description="Low complexity" evidence="2">
    <location>
        <begin position="1518"/>
        <end position="1530"/>
    </location>
</feature>
<evidence type="ECO:0000256" key="2">
    <source>
        <dbReference type="SAM" id="MobiDB-lite"/>
    </source>
</evidence>
<dbReference type="EMBL" id="JACTNZ010000010">
    <property type="protein sequence ID" value="KAG5527209.1"/>
    <property type="molecule type" value="Genomic_DNA"/>
</dbReference>
<feature type="region of interest" description="Disordered" evidence="2">
    <location>
        <begin position="1284"/>
        <end position="1382"/>
    </location>
</feature>
<protein>
    <submittedName>
        <fullName evidence="3">Uncharacterized protein</fullName>
    </submittedName>
</protein>
<keyword evidence="1" id="KW-0175">Coiled coil</keyword>
<feature type="compositionally biased region" description="Basic residues" evidence="2">
    <location>
        <begin position="2350"/>
        <end position="2362"/>
    </location>
</feature>
<evidence type="ECO:0000256" key="1">
    <source>
        <dbReference type="SAM" id="Coils"/>
    </source>
</evidence>
<accession>A0AAV6IKS4</accession>
<feature type="compositionally biased region" description="Basic and acidic residues" evidence="2">
    <location>
        <begin position="1540"/>
        <end position="1549"/>
    </location>
</feature>
<feature type="region of interest" description="Disordered" evidence="2">
    <location>
        <begin position="864"/>
        <end position="888"/>
    </location>
</feature>
<feature type="region of interest" description="Disordered" evidence="2">
    <location>
        <begin position="1176"/>
        <end position="1247"/>
    </location>
</feature>
<feature type="region of interest" description="Disordered" evidence="2">
    <location>
        <begin position="1931"/>
        <end position="1965"/>
    </location>
</feature>
<feature type="region of interest" description="Disordered" evidence="2">
    <location>
        <begin position="621"/>
        <end position="651"/>
    </location>
</feature>
<name>A0AAV6IKS4_9ERIC</name>
<feature type="region of interest" description="Disordered" evidence="2">
    <location>
        <begin position="1097"/>
        <end position="1127"/>
    </location>
</feature>
<feature type="compositionally biased region" description="Acidic residues" evidence="2">
    <location>
        <begin position="623"/>
        <end position="634"/>
    </location>
</feature>
<feature type="compositionally biased region" description="Basic and acidic residues" evidence="2">
    <location>
        <begin position="63"/>
        <end position="80"/>
    </location>
</feature>
<feature type="region of interest" description="Disordered" evidence="2">
    <location>
        <begin position="1598"/>
        <end position="1623"/>
    </location>
</feature>
<feature type="compositionally biased region" description="Polar residues" evidence="2">
    <location>
        <begin position="1663"/>
        <end position="1676"/>
    </location>
</feature>
<dbReference type="PANTHER" id="PTHR35511">
    <property type="entry name" value="A-KINASE ANCHOR-LIKE PROTEIN"/>
    <property type="match status" value="1"/>
</dbReference>
<feature type="compositionally biased region" description="Acidic residues" evidence="2">
    <location>
        <begin position="705"/>
        <end position="716"/>
    </location>
</feature>
<evidence type="ECO:0000313" key="3">
    <source>
        <dbReference type="EMBL" id="KAG5527209.1"/>
    </source>
</evidence>
<feature type="compositionally biased region" description="Basic and acidic residues" evidence="2">
    <location>
        <begin position="189"/>
        <end position="208"/>
    </location>
</feature>
<comment type="caution">
    <text evidence="3">The sequence shown here is derived from an EMBL/GenBank/DDBJ whole genome shotgun (WGS) entry which is preliminary data.</text>
</comment>
<feature type="compositionally biased region" description="Polar residues" evidence="2">
    <location>
        <begin position="1426"/>
        <end position="1445"/>
    </location>
</feature>
<sequence>MYLDSISKFLWKQNSSHSGPLHLTNCSIFKCLQKEVEGKELTCGELSDIIVSENDMVIPTEGKNGEHEALAKKEPEEKNGTHCTVSITEDQPESDTAVCEKTGEAQEQDNGSYAEEGTPFLAKTTDERTTEMEDDSVSAKSMGSAGIEKESANNDALEQEMSTPPQMNNENDMSSTTELENCSEIGESESSKDENSSDIVIEKDKSEYEMTVNEASEGISKESAETEKGSAELEAEGDTHGSDATEGQSISTSTEKDIKSVEDGENPISAPESTVEDKSKRACPETNWTNIEEEINNDENQTTNPIKEQASAKQLLREIERGDESVINKEQTMEKESCTKELHLIAAMDKNHETIHKVMDLHLTPTQGLQVTEVAEDLNQELEAPPPRKALEEEKVIEKLVDLSSSESLASEDKIITEKIEETDDCDDKTDIAPSVVTEESILGEANLNDELVKTFDTSSEAKGPEMVKTADTRQQDAEVDNMKLEENSIMVSDLLTHEHEKAETVGICEEKSDAIDFEVEKVPDAVSESEVQGAEENDESEIVTKVTVGEIDTSKIEEQIRDAPEALSEQLNQVVKSDGKGEIALEQTFQAEKIAMLCDEEDSETKTTIEKTEDGCIKKEDTEVETNEIEENNEGPSEALSEPIDQGVEAASKDEIAAGLTLQAEKIEEQLQVLSYALPSNDENAETTATIEQTEDGCKRNKDAEDDTNEIEDASEGLSEPIDQFVEATAKDKNAPTPTIEAEKIEEQSQITSSVVLSSEEDGGTAITIEKTADECTKKDDTEVDNPVATDGATPGVVSQTCESANNAIVDKSDADMVKFEETETLEAVSEPKGRGFEEIHESDTRSTAEITDTDKIEEEIKANEKISDQGAENGTTIEKIEDGSTKKVETEVDNIKLEETTVVLSEFPATENANQERVNKVTDLDRTATQGLQVMASDNPTEMTNSEVAEDLNQEMEATTPRKALEEEIQVIEKPVNLSSSEFLATDEKINKEKKEETEDFDNKTDIAQATEVSILGEVNLNDEPAKAFGTISDAETPETTKADDSSQQYAKVDSVNCEDTSSVVSCLPTHEHEEADNLSIHGEKSDATDITVESNKIADAESESKVQGAEEIYETDKSLTVGEPVTNDIEEQIRDAPEVLCEPITQGVKSECKDETIPVQTLQAEKIEEQLQVSSSDLLPKDEDGKTTTIVEKTEDECTKKDDEEVDTNEIEEENDDASKAVSKPINQGVEATSKDENIPSPALQRETIEELLVDTNEIEEQTGDALEALYKLINQGVEAASNDEIAPGPSRPTLQAEKTEEQLQVSSSAMAFNEEDDETQTPIALTEDGCKRRDDTDADTNGVEEQTVDASDSLSNPINQGVEATSKDESVPSPTPQGKTIEEHLVEMNEIEEQMGNALEALYELINRRVEAASNDEIAPSPTLQAEKTEEQLQVSSSAMVSNEGEDETQTTVAWTEDGCKRRDDTDADTNGVGEQTVDASETLSEPINQGVEADGNDKIALGPTIKAKETEEQLQVSSSVVLSNEEYGETATTVKRTEDGCTKKDETEVDNLELEETPSVVSQPLSTTCESANNAIVKSDTVQVDENKTLKAVSEPEDLGFEEIHESQKSPTAEITDTHQVVENGTTIEKIKGESTTNIEAEVDNIKLEEATAMLSKFPTTENEVLDNENATAEKSEGNEFEEAKFSDVVSESELHGAAKESPKEDETQLNEKAADSFEEGATEKPSLQNEEPRELDVSTTENEVVVKESATVEKSEGNEFHVEEAKISDAVSESELHGAAKESAKEDETQLNKKAADSFEAGATEKLSLQYEEPRELDVSNFDQMAQKDSQDQAPEQERRSLEDDSEVKPQGYIPEAKYADFTSEHEKTPAYCSSEDTSKDENAIDLPPPHPTIKELSTEEGEAIKNNTSVEKAINQGELQQITEEKEATRISHPVSPHEETVTKTNQENGLLDSPKREDEITAEPYQGEKYAAFDKQSDEIQREELFDKQTAAATASIVGGKSIQIENHTMDEDTVELSTNGNDSDLVESKIRIATTPNGDEESQHLNKKPNVLSDGKDTEVSHEKTITAYEVTKDAKELEKGVEYGEEKKLGEGCQKTAERSVLMDTDKSSKKKSQGILSGVGSKVKHSIAKVKKVITGKSSHPKTSSLDVNNSSLYHHLVALLSASNILESETTYGSFVPIEPKGQQIYGLDLTDTGVSHGAMLDTVQRQYVYPKSANSAGGRPTEWTVLSFISLDICLVIGEGGGACGFNSYCILQSDQNPRWECPSEYVSFDPNDELSGCNSTFVQQNYAKELENGVESGEEKKSGEGCQEITERSILMDFDKSSQKKSHNILSGVGSKGKHSIAKVKKVVPGKSSHPKTSSPPRLEKNKSQAPLQQLKPLSRWFDTIEFYL</sequence>
<feature type="region of interest" description="Disordered" evidence="2">
    <location>
        <begin position="457"/>
        <end position="476"/>
    </location>
</feature>
<feature type="compositionally biased region" description="Polar residues" evidence="2">
    <location>
        <begin position="1482"/>
        <end position="1492"/>
    </location>
</feature>
<feature type="compositionally biased region" description="Basic and acidic residues" evidence="2">
    <location>
        <begin position="1677"/>
        <end position="1691"/>
    </location>
</feature>
<dbReference type="PANTHER" id="PTHR35511:SF2">
    <property type="entry name" value="A-KINASE ANCHOR-LIKE PROTEIN"/>
    <property type="match status" value="1"/>
</dbReference>
<feature type="compositionally biased region" description="Basic and acidic residues" evidence="2">
    <location>
        <begin position="463"/>
        <end position="476"/>
    </location>
</feature>
<feature type="compositionally biased region" description="Basic and acidic residues" evidence="2">
    <location>
        <begin position="1931"/>
        <end position="1949"/>
    </location>
</feature>
<feature type="region of interest" description="Disordered" evidence="2">
    <location>
        <begin position="2045"/>
        <end position="2068"/>
    </location>
</feature>
<feature type="compositionally biased region" description="Acidic residues" evidence="2">
    <location>
        <begin position="1207"/>
        <end position="1219"/>
    </location>
</feature>